<dbReference type="EMBL" id="LZDH01000034">
    <property type="protein sequence ID" value="OBS31451.1"/>
    <property type="molecule type" value="Genomic_DNA"/>
</dbReference>
<dbReference type="Pfam" id="PF12802">
    <property type="entry name" value="MarR_2"/>
    <property type="match status" value="1"/>
</dbReference>
<keyword evidence="3" id="KW-0804">Transcription</keyword>
<dbReference type="SMART" id="SM00347">
    <property type="entry name" value="HTH_MARR"/>
    <property type="match status" value="1"/>
</dbReference>
<evidence type="ECO:0000259" key="5">
    <source>
        <dbReference type="PROSITE" id="PS50995"/>
    </source>
</evidence>
<dbReference type="PANTHER" id="PTHR33164:SF43">
    <property type="entry name" value="HTH-TYPE TRANSCRIPTIONAL REPRESSOR YETL"/>
    <property type="match status" value="1"/>
</dbReference>
<evidence type="ECO:0000313" key="7">
    <source>
        <dbReference type="Proteomes" id="UP000091969"/>
    </source>
</evidence>
<keyword evidence="2" id="KW-0238">DNA-binding</keyword>
<evidence type="ECO:0000256" key="1">
    <source>
        <dbReference type="ARBA" id="ARBA00023015"/>
    </source>
</evidence>
<dbReference type="InterPro" id="IPR000835">
    <property type="entry name" value="HTH_MarR-typ"/>
</dbReference>
<evidence type="ECO:0000256" key="2">
    <source>
        <dbReference type="ARBA" id="ARBA00023125"/>
    </source>
</evidence>
<dbReference type="InterPro" id="IPR039422">
    <property type="entry name" value="MarR/SlyA-like"/>
</dbReference>
<dbReference type="InterPro" id="IPR036390">
    <property type="entry name" value="WH_DNA-bd_sf"/>
</dbReference>
<dbReference type="GO" id="GO:0003677">
    <property type="term" value="F:DNA binding"/>
    <property type="evidence" value="ECO:0007669"/>
    <property type="project" value="UniProtKB-KW"/>
</dbReference>
<dbReference type="GO" id="GO:0006950">
    <property type="term" value="P:response to stress"/>
    <property type="evidence" value="ECO:0007669"/>
    <property type="project" value="TreeGrafter"/>
</dbReference>
<evidence type="ECO:0000256" key="3">
    <source>
        <dbReference type="ARBA" id="ARBA00023163"/>
    </source>
</evidence>
<dbReference type="PRINTS" id="PR00598">
    <property type="entry name" value="HTHMARR"/>
</dbReference>
<proteinExistence type="predicted"/>
<evidence type="ECO:0000256" key="4">
    <source>
        <dbReference type="SAM" id="MobiDB-lite"/>
    </source>
</evidence>
<dbReference type="GO" id="GO:0003700">
    <property type="term" value="F:DNA-binding transcription factor activity"/>
    <property type="evidence" value="ECO:0007669"/>
    <property type="project" value="InterPro"/>
</dbReference>
<dbReference type="PROSITE" id="PS01117">
    <property type="entry name" value="HTH_MARR_1"/>
    <property type="match status" value="1"/>
</dbReference>
<dbReference type="STRING" id="1101373.A9O67_01870"/>
<dbReference type="InterPro" id="IPR023187">
    <property type="entry name" value="Tscrpt_reg_MarR-type_CS"/>
</dbReference>
<dbReference type="Gene3D" id="1.10.10.10">
    <property type="entry name" value="Winged helix-like DNA-binding domain superfamily/Winged helix DNA-binding domain"/>
    <property type="match status" value="1"/>
</dbReference>
<accession>A0A1A6DXP6</accession>
<dbReference type="OrthoDB" id="117723at2"/>
<dbReference type="SUPFAM" id="SSF46785">
    <property type="entry name" value="Winged helix' DNA-binding domain"/>
    <property type="match status" value="1"/>
</dbReference>
<name>A0A1A6DXP6_9BURK</name>
<protein>
    <submittedName>
        <fullName evidence="6">MarR family transcriptional regulator</fullName>
    </submittedName>
</protein>
<keyword evidence="7" id="KW-1185">Reference proteome</keyword>
<dbReference type="Proteomes" id="UP000091969">
    <property type="component" value="Unassembled WGS sequence"/>
</dbReference>
<feature type="region of interest" description="Disordered" evidence="4">
    <location>
        <begin position="1"/>
        <end position="20"/>
    </location>
</feature>
<gene>
    <name evidence="6" type="ORF">A9O67_01870</name>
</gene>
<reference evidence="6 7" key="1">
    <citation type="submission" date="2016-06" db="EMBL/GenBank/DDBJ databases">
        <title>Genome sequence of Tepidimonas fonticaldi PL17.</title>
        <authorList>
            <person name="Pinnaka A.K."/>
        </authorList>
    </citation>
    <scope>NUCLEOTIDE SEQUENCE [LARGE SCALE GENOMIC DNA]</scope>
    <source>
        <strain evidence="6 7">PL17</strain>
    </source>
</reference>
<feature type="domain" description="HTH marR-type" evidence="5">
    <location>
        <begin position="31"/>
        <end position="163"/>
    </location>
</feature>
<comment type="caution">
    <text evidence="6">The sequence shown here is derived from an EMBL/GenBank/DDBJ whole genome shotgun (WGS) entry which is preliminary data.</text>
</comment>
<dbReference type="InterPro" id="IPR036388">
    <property type="entry name" value="WH-like_DNA-bd_sf"/>
</dbReference>
<sequence>MPAVDTPQPSPRCGEDAADAPAPRLDTRFLESLIGYNARRAALAIIGHVLQRLAPFGLRVVDFSVLTVIAHNPGITSRQVCAALDILPPNLVGLVRALERRGWVEKRGHPTDRRAQGLYVTPQGAEVQAQAQAQVGALETSDVTHLDAGERATLIRLLRKIYLGPDA</sequence>
<dbReference type="PROSITE" id="PS50995">
    <property type="entry name" value="HTH_MARR_2"/>
    <property type="match status" value="1"/>
</dbReference>
<dbReference type="AlphaFoldDB" id="A0A1A6DXP6"/>
<dbReference type="RefSeq" id="WP_068607647.1">
    <property type="nucleotide sequence ID" value="NZ_LZDH01000034.1"/>
</dbReference>
<dbReference type="PANTHER" id="PTHR33164">
    <property type="entry name" value="TRANSCRIPTIONAL REGULATOR, MARR FAMILY"/>
    <property type="match status" value="1"/>
</dbReference>
<evidence type="ECO:0000313" key="6">
    <source>
        <dbReference type="EMBL" id="OBS31451.1"/>
    </source>
</evidence>
<keyword evidence="1" id="KW-0805">Transcription regulation</keyword>
<organism evidence="6 7">
    <name type="scientific">Tepidimonas fonticaldi</name>
    <dbReference type="NCBI Taxonomy" id="1101373"/>
    <lineage>
        <taxon>Bacteria</taxon>
        <taxon>Pseudomonadati</taxon>
        <taxon>Pseudomonadota</taxon>
        <taxon>Betaproteobacteria</taxon>
        <taxon>Burkholderiales</taxon>
        <taxon>Tepidimonas</taxon>
    </lineage>
</organism>